<reference evidence="2 3" key="1">
    <citation type="submission" date="2018-07" db="EMBL/GenBank/DDBJ databases">
        <title>Dyella solisilvae sp. nov., isolated from the pine and broad-leaved mixed forest soil.</title>
        <authorList>
            <person name="Gao Z."/>
            <person name="Qiu L."/>
        </authorList>
    </citation>
    <scope>NUCLEOTIDE SEQUENCE [LARGE SCALE GENOMIC DNA]</scope>
    <source>
        <strain evidence="2 3">DHG54</strain>
    </source>
</reference>
<comment type="caution">
    <text evidence="2">The sequence shown here is derived from an EMBL/GenBank/DDBJ whole genome shotgun (WGS) entry which is preliminary data.</text>
</comment>
<dbReference type="Pfam" id="PF07883">
    <property type="entry name" value="Cupin_2"/>
    <property type="match status" value="1"/>
</dbReference>
<dbReference type="Proteomes" id="UP000254711">
    <property type="component" value="Unassembled WGS sequence"/>
</dbReference>
<evidence type="ECO:0000259" key="1">
    <source>
        <dbReference type="Pfam" id="PF07883"/>
    </source>
</evidence>
<dbReference type="Gene3D" id="2.60.120.10">
    <property type="entry name" value="Jelly Rolls"/>
    <property type="match status" value="1"/>
</dbReference>
<dbReference type="EMBL" id="QQSY01000004">
    <property type="protein sequence ID" value="RDI97766.1"/>
    <property type="molecule type" value="Genomic_DNA"/>
</dbReference>
<dbReference type="InterPro" id="IPR011051">
    <property type="entry name" value="RmlC_Cupin_sf"/>
</dbReference>
<feature type="domain" description="Cupin type-2" evidence="1">
    <location>
        <begin position="181"/>
        <end position="247"/>
    </location>
</feature>
<dbReference type="AlphaFoldDB" id="A0A370K537"/>
<evidence type="ECO:0000313" key="3">
    <source>
        <dbReference type="Proteomes" id="UP000254711"/>
    </source>
</evidence>
<organism evidence="2 3">
    <name type="scientific">Dyella solisilvae</name>
    <dbReference type="NCBI Taxonomy" id="1920168"/>
    <lineage>
        <taxon>Bacteria</taxon>
        <taxon>Pseudomonadati</taxon>
        <taxon>Pseudomonadota</taxon>
        <taxon>Gammaproteobacteria</taxon>
        <taxon>Lysobacterales</taxon>
        <taxon>Rhodanobacteraceae</taxon>
        <taxon>Dyella</taxon>
    </lineage>
</organism>
<protein>
    <submittedName>
        <fullName evidence="2">Cupin domain-containing protein</fullName>
    </submittedName>
</protein>
<accession>A0A370K537</accession>
<evidence type="ECO:0000313" key="2">
    <source>
        <dbReference type="EMBL" id="RDI97766.1"/>
    </source>
</evidence>
<gene>
    <name evidence="2" type="ORF">DVT68_15955</name>
</gene>
<keyword evidence="3" id="KW-1185">Reference proteome</keyword>
<dbReference type="InterPro" id="IPR014710">
    <property type="entry name" value="RmlC-like_jellyroll"/>
</dbReference>
<dbReference type="InterPro" id="IPR013096">
    <property type="entry name" value="Cupin_2"/>
</dbReference>
<proteinExistence type="predicted"/>
<dbReference type="SUPFAM" id="SSF51182">
    <property type="entry name" value="RmlC-like cupins"/>
    <property type="match status" value="1"/>
</dbReference>
<sequence length="253" mass="26913">MPGIRPAWPEEFPIAFQTRVALPSARLTPPMAGGRFRPARSEIGRVACLLQTHVSSPSAPDLRWRMSHAPGPLSAVSRHAAAFLIHAGAWRGLSWARRAWDALPAGSRATTLRRGAIDDLHPVAGGRVMANSVKGGLVFALVAVALACAAGVRAQDMAKVAPKNTKVLVDNEQVRVLEVWLKPGESLPMHSHPGNVVYFVTAGKTKTTTGDGKVTETEHKAGDAIWSDAITHSNENIGTAPTKALVVEVKNAK</sequence>
<name>A0A370K537_9GAMM</name>